<sequence length="119" mass="13342">MNLSLPRDVAPGVRLTAWRIVEFTFRALEEQDKGGFDVYPEIRVSKNPQGQHEGRLTLTMNFFGEGQQGFAVHLVAEGTFVGEGLEAEKFATVCRTQGAALLVHPLRQFVQEFLSRVYS</sequence>
<organism evidence="1">
    <name type="scientific">Candidatus Caldatribacterium californiense</name>
    <dbReference type="NCBI Taxonomy" id="1454726"/>
    <lineage>
        <taxon>Bacteria</taxon>
        <taxon>Pseudomonadati</taxon>
        <taxon>Atribacterota</taxon>
        <taxon>Atribacteria</taxon>
        <taxon>Atribacterales</taxon>
        <taxon>Candidatus Caldatribacteriaceae</taxon>
        <taxon>Candidatus Caldatribacterium</taxon>
    </lineage>
</organism>
<dbReference type="Gene3D" id="3.10.420.10">
    <property type="entry name" value="SecB-like"/>
    <property type="match status" value="1"/>
</dbReference>
<name>A0A7V3YH40_9BACT</name>
<gene>
    <name evidence="1" type="ORF">ENV30_06800</name>
</gene>
<accession>A0A7V3YH40</accession>
<comment type="caution">
    <text evidence="1">The sequence shown here is derived from an EMBL/GenBank/DDBJ whole genome shotgun (WGS) entry which is preliminary data.</text>
</comment>
<reference evidence="1" key="1">
    <citation type="journal article" date="2020" name="mSystems">
        <title>Genome- and Community-Level Interaction Insights into Carbon Utilization and Element Cycling Functions of Hydrothermarchaeota in Hydrothermal Sediment.</title>
        <authorList>
            <person name="Zhou Z."/>
            <person name="Liu Y."/>
            <person name="Xu W."/>
            <person name="Pan J."/>
            <person name="Luo Z.H."/>
            <person name="Li M."/>
        </authorList>
    </citation>
    <scope>NUCLEOTIDE SEQUENCE [LARGE SCALE GENOMIC DNA]</scope>
    <source>
        <strain evidence="1">SpSt-747</strain>
    </source>
</reference>
<dbReference type="InterPro" id="IPR035958">
    <property type="entry name" value="SecB-like_sf"/>
</dbReference>
<protein>
    <submittedName>
        <fullName evidence="1">Uncharacterized protein</fullName>
    </submittedName>
</protein>
<proteinExistence type="predicted"/>
<dbReference type="EMBL" id="DTFV01000099">
    <property type="protein sequence ID" value="HGI30997.1"/>
    <property type="molecule type" value="Genomic_DNA"/>
</dbReference>
<dbReference type="AlphaFoldDB" id="A0A7V3YH40"/>
<evidence type="ECO:0000313" key="1">
    <source>
        <dbReference type="EMBL" id="HGI30997.1"/>
    </source>
</evidence>